<dbReference type="EMBL" id="BPLR01020408">
    <property type="protein sequence ID" value="GIX78400.1"/>
    <property type="molecule type" value="Genomic_DNA"/>
</dbReference>
<reference evidence="1 2" key="1">
    <citation type="submission" date="2021-06" db="EMBL/GenBank/DDBJ databases">
        <title>Caerostris extrusa draft genome.</title>
        <authorList>
            <person name="Kono N."/>
            <person name="Arakawa K."/>
        </authorList>
    </citation>
    <scope>NUCLEOTIDE SEQUENCE [LARGE SCALE GENOMIC DNA]</scope>
</reference>
<evidence type="ECO:0000313" key="1">
    <source>
        <dbReference type="EMBL" id="GIX78400.1"/>
    </source>
</evidence>
<dbReference type="Proteomes" id="UP001054945">
    <property type="component" value="Unassembled WGS sequence"/>
</dbReference>
<protein>
    <submittedName>
        <fullName evidence="1">Uncharacterized protein</fullName>
    </submittedName>
</protein>
<accession>A0AAV4N0W5</accession>
<sequence>MFLLQIAECAFEADDCILNEHESLTDSGKLKKKERLFAFMMCQKYVEAKYCNDMTAPMSQTTIEMD</sequence>
<gene>
    <name evidence="1" type="ORF">CEXT_287871</name>
</gene>
<keyword evidence="2" id="KW-1185">Reference proteome</keyword>
<dbReference type="AlphaFoldDB" id="A0AAV4N0W5"/>
<evidence type="ECO:0000313" key="2">
    <source>
        <dbReference type="Proteomes" id="UP001054945"/>
    </source>
</evidence>
<comment type="caution">
    <text evidence="1">The sequence shown here is derived from an EMBL/GenBank/DDBJ whole genome shotgun (WGS) entry which is preliminary data.</text>
</comment>
<organism evidence="1 2">
    <name type="scientific">Caerostris extrusa</name>
    <name type="common">Bark spider</name>
    <name type="synonym">Caerostris bankana</name>
    <dbReference type="NCBI Taxonomy" id="172846"/>
    <lineage>
        <taxon>Eukaryota</taxon>
        <taxon>Metazoa</taxon>
        <taxon>Ecdysozoa</taxon>
        <taxon>Arthropoda</taxon>
        <taxon>Chelicerata</taxon>
        <taxon>Arachnida</taxon>
        <taxon>Araneae</taxon>
        <taxon>Araneomorphae</taxon>
        <taxon>Entelegynae</taxon>
        <taxon>Araneoidea</taxon>
        <taxon>Araneidae</taxon>
        <taxon>Caerostris</taxon>
    </lineage>
</organism>
<name>A0AAV4N0W5_CAEEX</name>
<proteinExistence type="predicted"/>